<dbReference type="AlphaFoldDB" id="A0A1L7TDW1"/>
<proteinExistence type="predicted"/>
<dbReference type="PANTHER" id="PTHR42791">
    <property type="entry name" value="GNAT FAMILY ACETYLTRANSFERASE"/>
    <property type="match status" value="1"/>
</dbReference>
<dbReference type="GeneID" id="65082138"/>
<dbReference type="CDD" id="cd04301">
    <property type="entry name" value="NAT_SF"/>
    <property type="match status" value="1"/>
</dbReference>
<dbReference type="Pfam" id="PF13508">
    <property type="entry name" value="Acetyltransf_7"/>
    <property type="match status" value="1"/>
</dbReference>
<sequence length="122" mass="14126">MNRDVFCAVAQAVNIINQETDKLDRLANWLMPELTFIYVKPSHRKQGIGALLMREAFSRTEAEGVVLYLCSEPAAHDFYRKRGFQDIIHADIDLSKWAPPYSGFGLFRWTGMTWTPSKERSW</sequence>
<evidence type="ECO:0000313" key="3">
    <source>
        <dbReference type="Proteomes" id="UP000184255"/>
    </source>
</evidence>
<dbReference type="InterPro" id="IPR016181">
    <property type="entry name" value="Acyl_CoA_acyltransferase"/>
</dbReference>
<accession>A0A1L7TDW1</accession>
<name>A0A1L7TDW1_FUSMA</name>
<dbReference type="RefSeq" id="XP_041682158.1">
    <property type="nucleotide sequence ID" value="XM_041831612.1"/>
</dbReference>
<dbReference type="PANTHER" id="PTHR42791:SF4">
    <property type="entry name" value="ACETYLTRANSFERASE, GNAT FAMILY FAMILY (AFU_ORTHOLOGUE AFUA_4G09540)-RELATED"/>
    <property type="match status" value="1"/>
</dbReference>
<feature type="domain" description="N-acetyltransferase" evidence="1">
    <location>
        <begin position="1"/>
        <end position="111"/>
    </location>
</feature>
<dbReference type="VEuPathDB" id="FungiDB:FMAN_02867"/>
<dbReference type="InterPro" id="IPR000182">
    <property type="entry name" value="GNAT_dom"/>
</dbReference>
<reference evidence="3" key="1">
    <citation type="journal article" date="2016" name="Genome Biol. Evol.">
        <title>Comparative 'omics' of the Fusarium fujikuroi species complex highlights differences in genetic potential and metabolite synthesis.</title>
        <authorList>
            <person name="Niehaus E.-M."/>
            <person name="Muensterkoetter M."/>
            <person name="Proctor R.H."/>
            <person name="Brown D.W."/>
            <person name="Sharon A."/>
            <person name="Idan Y."/>
            <person name="Oren-Young L."/>
            <person name="Sieber C.M."/>
            <person name="Novak O."/>
            <person name="Pencik A."/>
            <person name="Tarkowska D."/>
            <person name="Hromadova K."/>
            <person name="Freeman S."/>
            <person name="Maymon M."/>
            <person name="Elazar M."/>
            <person name="Youssef S.A."/>
            <person name="El-Shabrawy E.S.M."/>
            <person name="Shalaby A.B.A."/>
            <person name="Houterman P."/>
            <person name="Brock N.L."/>
            <person name="Burkhardt I."/>
            <person name="Tsavkelova E.A."/>
            <person name="Dickschat J.S."/>
            <person name="Galuszka P."/>
            <person name="Gueldener U."/>
            <person name="Tudzynski B."/>
        </authorList>
    </citation>
    <scope>NUCLEOTIDE SEQUENCE [LARGE SCALE GENOMIC DNA]</scope>
    <source>
        <strain evidence="3">MRC7560</strain>
    </source>
</reference>
<dbReference type="Proteomes" id="UP000184255">
    <property type="component" value="Unassembled WGS sequence"/>
</dbReference>
<evidence type="ECO:0000313" key="2">
    <source>
        <dbReference type="EMBL" id="CVK93481.1"/>
    </source>
</evidence>
<organism evidence="2 3">
    <name type="scientific">Fusarium mangiferae</name>
    <name type="common">Mango malformation disease fungus</name>
    <dbReference type="NCBI Taxonomy" id="192010"/>
    <lineage>
        <taxon>Eukaryota</taxon>
        <taxon>Fungi</taxon>
        <taxon>Dikarya</taxon>
        <taxon>Ascomycota</taxon>
        <taxon>Pezizomycotina</taxon>
        <taxon>Sordariomycetes</taxon>
        <taxon>Hypocreomycetidae</taxon>
        <taxon>Hypocreales</taxon>
        <taxon>Nectriaceae</taxon>
        <taxon>Fusarium</taxon>
        <taxon>Fusarium fujikuroi species complex</taxon>
    </lineage>
</organism>
<gene>
    <name evidence="2" type="ORF">FMAN_02867</name>
</gene>
<dbReference type="InterPro" id="IPR052523">
    <property type="entry name" value="Trichothecene_AcTrans"/>
</dbReference>
<dbReference type="PROSITE" id="PS51186">
    <property type="entry name" value="GNAT"/>
    <property type="match status" value="1"/>
</dbReference>
<evidence type="ECO:0000259" key="1">
    <source>
        <dbReference type="PROSITE" id="PS51186"/>
    </source>
</evidence>
<keyword evidence="3" id="KW-1185">Reference proteome</keyword>
<dbReference type="Gene3D" id="3.40.630.30">
    <property type="match status" value="1"/>
</dbReference>
<comment type="caution">
    <text evidence="2">The sequence shown here is derived from an EMBL/GenBank/DDBJ whole genome shotgun (WGS) entry which is preliminary data.</text>
</comment>
<dbReference type="GO" id="GO:0016747">
    <property type="term" value="F:acyltransferase activity, transferring groups other than amino-acyl groups"/>
    <property type="evidence" value="ECO:0007669"/>
    <property type="project" value="InterPro"/>
</dbReference>
<dbReference type="SUPFAM" id="SSF55729">
    <property type="entry name" value="Acyl-CoA N-acyltransferases (Nat)"/>
    <property type="match status" value="1"/>
</dbReference>
<dbReference type="EMBL" id="FCQH01000006">
    <property type="protein sequence ID" value="CVK93481.1"/>
    <property type="molecule type" value="Genomic_DNA"/>
</dbReference>
<protein>
    <recommendedName>
        <fullName evidence="1">N-acetyltransferase domain-containing protein</fullName>
    </recommendedName>
</protein>